<evidence type="ECO:0000313" key="4">
    <source>
        <dbReference type="Proteomes" id="UP000015354"/>
    </source>
</evidence>
<dbReference type="InterPro" id="IPR004785">
    <property type="entry name" value="RpiB"/>
</dbReference>
<evidence type="ECO:0000313" key="3">
    <source>
        <dbReference type="EMBL" id="EPY34653.1"/>
    </source>
</evidence>
<dbReference type="NCBIfam" id="NF004051">
    <property type="entry name" value="PRK05571.1"/>
    <property type="match status" value="1"/>
</dbReference>
<dbReference type="Gene3D" id="3.40.1400.10">
    <property type="entry name" value="Sugar-phosphate isomerase, RpiB/LacA/LacB"/>
    <property type="match status" value="1"/>
</dbReference>
<dbReference type="InterPro" id="IPR003500">
    <property type="entry name" value="RpiB_LacA_LacB"/>
</dbReference>
<accession>S9V0Y3</accession>
<dbReference type="EMBL" id="ATMH01001449">
    <property type="protein sequence ID" value="EPY34653.1"/>
    <property type="molecule type" value="Genomic_DNA"/>
</dbReference>
<proteinExistence type="inferred from homology"/>
<dbReference type="GO" id="GO:0016853">
    <property type="term" value="F:isomerase activity"/>
    <property type="evidence" value="ECO:0007669"/>
    <property type="project" value="UniProtKB-KW"/>
</dbReference>
<dbReference type="SUPFAM" id="SSF89623">
    <property type="entry name" value="Ribose/Galactose isomerase RpiB/AlsB"/>
    <property type="match status" value="1"/>
</dbReference>
<dbReference type="InterPro" id="IPR036569">
    <property type="entry name" value="RpiB_LacA_LacB_sf"/>
</dbReference>
<dbReference type="InterPro" id="IPR051812">
    <property type="entry name" value="SPI_LacAB/RpiB"/>
</dbReference>
<name>S9V0Y3_9TRYP</name>
<sequence>MPRVVAFSCDHAAYHIKDTIVDLIKGVSADIEVLYLGPQNAGSVDYPDYAQVLCEAVTSGRAEVGVLLCGTGIGMSIAANKVPGIRAALCHERLTAQLARLHNNANVVCAGERIVGLEVIRDIITTFLTTEFTNEARHEKRIAKIHQLEPHA</sequence>
<dbReference type="PIRSF" id="PIRSF005384">
    <property type="entry name" value="RpiB_LacA_B"/>
    <property type="match status" value="1"/>
</dbReference>
<organism evidence="3 4">
    <name type="scientific">Strigomonas culicis</name>
    <dbReference type="NCBI Taxonomy" id="28005"/>
    <lineage>
        <taxon>Eukaryota</taxon>
        <taxon>Discoba</taxon>
        <taxon>Euglenozoa</taxon>
        <taxon>Kinetoplastea</taxon>
        <taxon>Metakinetoplastina</taxon>
        <taxon>Trypanosomatida</taxon>
        <taxon>Trypanosomatidae</taxon>
        <taxon>Strigomonadinae</taxon>
        <taxon>Strigomonas</taxon>
    </lineage>
</organism>
<dbReference type="GO" id="GO:0005975">
    <property type="term" value="P:carbohydrate metabolic process"/>
    <property type="evidence" value="ECO:0007669"/>
    <property type="project" value="InterPro"/>
</dbReference>
<protein>
    <submittedName>
        <fullName evidence="3">Ribose 5-phosphate isomerase B</fullName>
    </submittedName>
</protein>
<keyword evidence="4" id="KW-1185">Reference proteome</keyword>
<dbReference type="AlphaFoldDB" id="S9V0Y3"/>
<dbReference type="Proteomes" id="UP000015354">
    <property type="component" value="Unassembled WGS sequence"/>
</dbReference>
<dbReference type="PANTHER" id="PTHR43732:SF1">
    <property type="entry name" value="RIBOSE 5-PHOSPHATE ISOMERASE"/>
    <property type="match status" value="1"/>
</dbReference>
<evidence type="ECO:0000256" key="2">
    <source>
        <dbReference type="ARBA" id="ARBA00023235"/>
    </source>
</evidence>
<dbReference type="PANTHER" id="PTHR43732">
    <property type="entry name" value="RIBOSE 5-PHOSPHATE ISOMERASE-RELATED"/>
    <property type="match status" value="1"/>
</dbReference>
<comment type="caution">
    <text evidence="3">The sequence shown here is derived from an EMBL/GenBank/DDBJ whole genome shotgun (WGS) entry which is preliminary data.</text>
</comment>
<dbReference type="OrthoDB" id="2106730at2759"/>
<reference evidence="3 4" key="1">
    <citation type="journal article" date="2013" name="PLoS ONE">
        <title>Predicting the Proteins of Angomonas deanei, Strigomonas culicis and Their Respective Endosymbionts Reveals New Aspects of the Trypanosomatidae Family.</title>
        <authorList>
            <person name="Motta M.C."/>
            <person name="Martins A.C."/>
            <person name="de Souza S.S."/>
            <person name="Catta-Preta C.M."/>
            <person name="Silva R."/>
            <person name="Klein C.C."/>
            <person name="de Almeida L.G."/>
            <person name="de Lima Cunha O."/>
            <person name="Ciapina L.P."/>
            <person name="Brocchi M."/>
            <person name="Colabardini A.C."/>
            <person name="de Araujo Lima B."/>
            <person name="Machado C.R."/>
            <person name="de Almeida Soares C.M."/>
            <person name="Probst C.M."/>
            <person name="de Menezes C.B."/>
            <person name="Thompson C.E."/>
            <person name="Bartholomeu D.C."/>
            <person name="Gradia D.F."/>
            <person name="Pavoni D.P."/>
            <person name="Grisard E.C."/>
            <person name="Fantinatti-Garboggini F."/>
            <person name="Marchini F.K."/>
            <person name="Rodrigues-Luiz G.F."/>
            <person name="Wagner G."/>
            <person name="Goldman G.H."/>
            <person name="Fietto J.L."/>
            <person name="Elias M.C."/>
            <person name="Goldman M.H."/>
            <person name="Sagot M.F."/>
            <person name="Pereira M."/>
            <person name="Stoco P.H."/>
            <person name="de Mendonca-Neto R.P."/>
            <person name="Teixeira S.M."/>
            <person name="Maciel T.E."/>
            <person name="de Oliveira Mendes T.A."/>
            <person name="Urmenyi T.P."/>
            <person name="de Souza W."/>
            <person name="Schenkman S."/>
            <person name="de Vasconcelos A.T."/>
        </authorList>
    </citation>
    <scope>NUCLEOTIDE SEQUENCE [LARGE SCALE GENOMIC DNA]</scope>
</reference>
<gene>
    <name evidence="3" type="ORF">STCU_01449</name>
</gene>
<keyword evidence="2 3" id="KW-0413">Isomerase</keyword>
<dbReference type="NCBIfam" id="TIGR00689">
    <property type="entry name" value="rpiB_lacA_lacB"/>
    <property type="match status" value="1"/>
</dbReference>
<comment type="similarity">
    <text evidence="1">Belongs to the LacAB/RpiB family.</text>
</comment>
<dbReference type="Pfam" id="PF02502">
    <property type="entry name" value="LacAB_rpiB"/>
    <property type="match status" value="1"/>
</dbReference>
<dbReference type="NCBIfam" id="TIGR01120">
    <property type="entry name" value="rpiB"/>
    <property type="match status" value="1"/>
</dbReference>
<evidence type="ECO:0000256" key="1">
    <source>
        <dbReference type="ARBA" id="ARBA00008754"/>
    </source>
</evidence>